<sequence>MLSSLLLLSLFVLSVTARPLRPSASDHTPRSSLLSPSPAHVPPPRRHADLANADRRLPSPPLTSKSVGRTPRQSSRRFIMAADYASASDPPALSSKWSHKRADGSLSGLLGSTDLRYNNFHQELPRKLPSRSTPA</sequence>
<gene>
    <name evidence="1" type="ORF">F5148DRAFT_1295841</name>
</gene>
<dbReference type="EMBL" id="JAGFNK010001362">
    <property type="protein sequence ID" value="KAI9432146.1"/>
    <property type="molecule type" value="Genomic_DNA"/>
</dbReference>
<accession>A0ACC0TQP9</accession>
<name>A0ACC0TQP9_9AGAM</name>
<protein>
    <submittedName>
        <fullName evidence="1">Uncharacterized protein</fullName>
    </submittedName>
</protein>
<proteinExistence type="predicted"/>
<dbReference type="Proteomes" id="UP001207468">
    <property type="component" value="Unassembled WGS sequence"/>
</dbReference>
<evidence type="ECO:0000313" key="1">
    <source>
        <dbReference type="EMBL" id="KAI9432146.1"/>
    </source>
</evidence>
<evidence type="ECO:0000313" key="2">
    <source>
        <dbReference type="Proteomes" id="UP001207468"/>
    </source>
</evidence>
<comment type="caution">
    <text evidence="1">The sequence shown here is derived from an EMBL/GenBank/DDBJ whole genome shotgun (WGS) entry which is preliminary data.</text>
</comment>
<organism evidence="1 2">
    <name type="scientific">Russula earlei</name>
    <dbReference type="NCBI Taxonomy" id="71964"/>
    <lineage>
        <taxon>Eukaryota</taxon>
        <taxon>Fungi</taxon>
        <taxon>Dikarya</taxon>
        <taxon>Basidiomycota</taxon>
        <taxon>Agaricomycotina</taxon>
        <taxon>Agaricomycetes</taxon>
        <taxon>Russulales</taxon>
        <taxon>Russulaceae</taxon>
        <taxon>Russula</taxon>
    </lineage>
</organism>
<keyword evidence="2" id="KW-1185">Reference proteome</keyword>
<reference evidence="1" key="1">
    <citation type="submission" date="2021-03" db="EMBL/GenBank/DDBJ databases">
        <title>Evolutionary priming and transition to the ectomycorrhizal habit in an iconic lineage of mushroom-forming fungi: is preadaptation a requirement?</title>
        <authorList>
            <consortium name="DOE Joint Genome Institute"/>
            <person name="Looney B.P."/>
            <person name="Miyauchi S."/>
            <person name="Morin E."/>
            <person name="Drula E."/>
            <person name="Courty P.E."/>
            <person name="Chicoki N."/>
            <person name="Fauchery L."/>
            <person name="Kohler A."/>
            <person name="Kuo A."/>
            <person name="LaButti K."/>
            <person name="Pangilinan J."/>
            <person name="Lipzen A."/>
            <person name="Riley R."/>
            <person name="Andreopoulos W."/>
            <person name="He G."/>
            <person name="Johnson J."/>
            <person name="Barry K.W."/>
            <person name="Grigoriev I.V."/>
            <person name="Nagy L."/>
            <person name="Hibbett D."/>
            <person name="Henrissat B."/>
            <person name="Matheny P.B."/>
            <person name="Labbe J."/>
            <person name="Martin A.F."/>
        </authorList>
    </citation>
    <scope>NUCLEOTIDE SEQUENCE</scope>
    <source>
        <strain evidence="1">BPL698</strain>
    </source>
</reference>